<comment type="caution">
    <text evidence="2">The sequence shown here is derived from an EMBL/GenBank/DDBJ whole genome shotgun (WGS) entry which is preliminary data.</text>
</comment>
<dbReference type="SUPFAM" id="SSF160719">
    <property type="entry name" value="gpW/gp25-like"/>
    <property type="match status" value="1"/>
</dbReference>
<protein>
    <submittedName>
        <fullName evidence="2">GPW/gp25 family protein</fullName>
    </submittedName>
</protein>
<evidence type="ECO:0000313" key="2">
    <source>
        <dbReference type="EMBL" id="MEP0864706.1"/>
    </source>
</evidence>
<dbReference type="Pfam" id="PF04965">
    <property type="entry name" value="GPW_gp25"/>
    <property type="match status" value="1"/>
</dbReference>
<name>A0ABV0JMN6_9CYAN</name>
<dbReference type="Gene3D" id="3.10.450.40">
    <property type="match status" value="1"/>
</dbReference>
<gene>
    <name evidence="2" type="ORF">NDI37_09510</name>
</gene>
<evidence type="ECO:0000313" key="3">
    <source>
        <dbReference type="Proteomes" id="UP001442494"/>
    </source>
</evidence>
<feature type="domain" description="IraD/Gp25-like" evidence="1">
    <location>
        <begin position="32"/>
        <end position="117"/>
    </location>
</feature>
<dbReference type="EMBL" id="JAMPKK010000016">
    <property type="protein sequence ID" value="MEP0864706.1"/>
    <property type="molecule type" value="Genomic_DNA"/>
</dbReference>
<reference evidence="2 3" key="1">
    <citation type="submission" date="2022-04" db="EMBL/GenBank/DDBJ databases">
        <title>Positive selection, recombination, and allopatry shape intraspecific diversity of widespread and dominant cyanobacteria.</title>
        <authorList>
            <person name="Wei J."/>
            <person name="Shu W."/>
            <person name="Hu C."/>
        </authorList>
    </citation>
    <scope>NUCLEOTIDE SEQUENCE [LARGE SCALE GENOMIC DNA]</scope>
    <source>
        <strain evidence="2 3">GB2-A5</strain>
    </source>
</reference>
<organism evidence="2 3">
    <name type="scientific">Funiculus sociatus GB2-A5</name>
    <dbReference type="NCBI Taxonomy" id="2933946"/>
    <lineage>
        <taxon>Bacteria</taxon>
        <taxon>Bacillati</taxon>
        <taxon>Cyanobacteriota</taxon>
        <taxon>Cyanophyceae</taxon>
        <taxon>Coleofasciculales</taxon>
        <taxon>Coleofasciculaceae</taxon>
        <taxon>Funiculus</taxon>
    </lineage>
</organism>
<accession>A0ABV0JMN6</accession>
<dbReference type="InterPro" id="IPR007048">
    <property type="entry name" value="IraD/Gp25-like"/>
</dbReference>
<evidence type="ECO:0000259" key="1">
    <source>
        <dbReference type="Pfam" id="PF04965"/>
    </source>
</evidence>
<sequence>MPEGTDKQRSHLGTGWSFPLRVNVQGGLQLSSAERNIEESIRIILQTQIGERVYRPNFGSRLSEMVFAPMNTQTLLLLRLHVQEALEMWEPRIVLDVVRTEPDPIRGRVDIIIEYHAKGSYDRGSLVYPFYLNGGNDS</sequence>
<dbReference type="Proteomes" id="UP001442494">
    <property type="component" value="Unassembled WGS sequence"/>
</dbReference>
<proteinExistence type="predicted"/>
<dbReference type="RefSeq" id="WP_190427011.1">
    <property type="nucleotide sequence ID" value="NZ_JAMPKK010000016.1"/>
</dbReference>
<keyword evidence="3" id="KW-1185">Reference proteome</keyword>